<dbReference type="AlphaFoldDB" id="A0A7J0F3J5"/>
<dbReference type="OrthoDB" id="185373at2759"/>
<gene>
    <name evidence="4" type="ORF">Acr_08g0016610</name>
</gene>
<sequence>MAFSSFLKCHHWTLPQNAKHPPPSLSSNLLKFKFLKYPQIHKELTSISASNSPCLSPLSLSPDFTPKQLLATLRRQKDETSALRLFYWASKQPHFKPTLSIYEEILQRLGNVGSFDSMRQILEDMKNFPVVLDMMEQEFGLKPGTHSYNFLLNVLVDGNKLKLVESVHTMVFSREIEPDVSTFNILIKALCKAHQIRPAILMIEDMPNYGLAPDETTFVTIMQGYTEEGDLEGAVRVKRANVDEAMEVLNQMLSRDCSPNSVTYNTLISTLCKENQVERATEFVHVLTRKGILPDIYTFNSLIQGLCLTRNRKAAMELFNEMKNKGCQPDEFTYNMLIDSLWSRGRLDEALGLLKEMESSGCARNVVIYNTLIDGFCKNKKIEEEAEEIFDQMELQGVSRNLVTYNSLINGLCKSRRVEEAAQLMDQMIMEGLKSDKFTYNSLLSYFCRAGDIKKASDIVQTMASNGCEPDVVTYGTLIQGLCKAGRLEIASRLLRTIQMKGMALAPQAYNPVIQALFNRKRSNEAMRLFREMEEKGYPTDAVSYKIAFRGLCSGGGPIGEAVEFVVEMTEKGFIPEMSSFFMLAEGLRALSMEDTLVNLVERIMKKAKFSDNNVSMIMGFLKIRKFQDALTTFGNILNGQKPKRDYR</sequence>
<keyword evidence="5" id="KW-1185">Reference proteome</keyword>
<accession>A0A7J0F3J5</accession>
<feature type="repeat" description="PPR" evidence="3">
    <location>
        <begin position="295"/>
        <end position="329"/>
    </location>
</feature>
<evidence type="ECO:0000256" key="1">
    <source>
        <dbReference type="ARBA" id="ARBA00007626"/>
    </source>
</evidence>
<feature type="repeat" description="PPR" evidence="3">
    <location>
        <begin position="179"/>
        <end position="213"/>
    </location>
</feature>
<keyword evidence="2" id="KW-0677">Repeat</keyword>
<dbReference type="Proteomes" id="UP000585474">
    <property type="component" value="Unassembled WGS sequence"/>
</dbReference>
<dbReference type="Pfam" id="PF12854">
    <property type="entry name" value="PPR_1"/>
    <property type="match status" value="1"/>
</dbReference>
<comment type="similarity">
    <text evidence="1">Belongs to the PPR family. P subfamily.</text>
</comment>
<feature type="repeat" description="PPR" evidence="3">
    <location>
        <begin position="541"/>
        <end position="576"/>
    </location>
</feature>
<evidence type="ECO:0000256" key="3">
    <source>
        <dbReference type="PROSITE-ProRule" id="PRU00708"/>
    </source>
</evidence>
<name>A0A7J0F3J5_9ERIC</name>
<feature type="repeat" description="PPR" evidence="3">
    <location>
        <begin position="365"/>
        <end position="400"/>
    </location>
</feature>
<dbReference type="EMBL" id="BJWL01000008">
    <property type="protein sequence ID" value="GFY93265.1"/>
    <property type="molecule type" value="Genomic_DNA"/>
</dbReference>
<protein>
    <submittedName>
        <fullName evidence="4">Pentatricopeptide repeat (PPR) superfamily protein</fullName>
    </submittedName>
</protein>
<dbReference type="SUPFAM" id="SSF81901">
    <property type="entry name" value="HCP-like"/>
    <property type="match status" value="1"/>
</dbReference>
<reference evidence="4 5" key="1">
    <citation type="submission" date="2019-07" db="EMBL/GenBank/DDBJ databases">
        <title>De Novo Assembly of kiwifruit Actinidia rufa.</title>
        <authorList>
            <person name="Sugita-Konishi S."/>
            <person name="Sato K."/>
            <person name="Mori E."/>
            <person name="Abe Y."/>
            <person name="Kisaki G."/>
            <person name="Hamano K."/>
            <person name="Suezawa K."/>
            <person name="Otani M."/>
            <person name="Fukuda T."/>
            <person name="Manabe T."/>
            <person name="Gomi K."/>
            <person name="Tabuchi M."/>
            <person name="Akimitsu K."/>
            <person name="Kataoka I."/>
        </authorList>
    </citation>
    <scope>NUCLEOTIDE SEQUENCE [LARGE SCALE GENOMIC DNA]</scope>
    <source>
        <strain evidence="5">cv. Fuchu</strain>
    </source>
</reference>
<dbReference type="NCBIfam" id="TIGR00756">
    <property type="entry name" value="PPR"/>
    <property type="match status" value="10"/>
</dbReference>
<feature type="repeat" description="PPR" evidence="3">
    <location>
        <begin position="260"/>
        <end position="294"/>
    </location>
</feature>
<feature type="repeat" description="PPR" evidence="3">
    <location>
        <begin position="471"/>
        <end position="505"/>
    </location>
</feature>
<feature type="repeat" description="PPR" evidence="3">
    <location>
        <begin position="401"/>
        <end position="435"/>
    </location>
</feature>
<dbReference type="InterPro" id="IPR002885">
    <property type="entry name" value="PPR_rpt"/>
</dbReference>
<feature type="repeat" description="PPR" evidence="3">
    <location>
        <begin position="330"/>
        <end position="364"/>
    </location>
</feature>
<dbReference type="InterPro" id="IPR011990">
    <property type="entry name" value="TPR-like_helical_dom_sf"/>
</dbReference>
<feature type="repeat" description="PPR" evidence="3">
    <location>
        <begin position="506"/>
        <end position="540"/>
    </location>
</feature>
<evidence type="ECO:0000313" key="4">
    <source>
        <dbReference type="EMBL" id="GFY93265.1"/>
    </source>
</evidence>
<proteinExistence type="inferred from homology"/>
<evidence type="ECO:0000313" key="5">
    <source>
        <dbReference type="Proteomes" id="UP000585474"/>
    </source>
</evidence>
<feature type="repeat" description="PPR" evidence="3">
    <location>
        <begin position="436"/>
        <end position="470"/>
    </location>
</feature>
<dbReference type="Pfam" id="PF13041">
    <property type="entry name" value="PPR_2"/>
    <property type="match status" value="5"/>
</dbReference>
<dbReference type="PROSITE" id="PS51375">
    <property type="entry name" value="PPR"/>
    <property type="match status" value="10"/>
</dbReference>
<dbReference type="Gene3D" id="1.25.40.10">
    <property type="entry name" value="Tetratricopeptide repeat domain"/>
    <property type="match status" value="6"/>
</dbReference>
<evidence type="ECO:0000256" key="2">
    <source>
        <dbReference type="ARBA" id="ARBA00022737"/>
    </source>
</evidence>
<dbReference type="PANTHER" id="PTHR47941">
    <property type="entry name" value="PENTATRICOPEPTIDE REPEAT-CONTAINING PROTEIN 3, MITOCHONDRIAL"/>
    <property type="match status" value="1"/>
</dbReference>
<organism evidence="4 5">
    <name type="scientific">Actinidia rufa</name>
    <dbReference type="NCBI Taxonomy" id="165716"/>
    <lineage>
        <taxon>Eukaryota</taxon>
        <taxon>Viridiplantae</taxon>
        <taxon>Streptophyta</taxon>
        <taxon>Embryophyta</taxon>
        <taxon>Tracheophyta</taxon>
        <taxon>Spermatophyta</taxon>
        <taxon>Magnoliopsida</taxon>
        <taxon>eudicotyledons</taxon>
        <taxon>Gunneridae</taxon>
        <taxon>Pentapetalae</taxon>
        <taxon>asterids</taxon>
        <taxon>Ericales</taxon>
        <taxon>Actinidiaceae</taxon>
        <taxon>Actinidia</taxon>
    </lineage>
</organism>
<dbReference type="FunFam" id="1.25.40.10:FF:000294">
    <property type="entry name" value="Pentatricopeptide repeat-containing protein At1g09900"/>
    <property type="match status" value="3"/>
</dbReference>
<comment type="caution">
    <text evidence="4">The sequence shown here is derived from an EMBL/GenBank/DDBJ whole genome shotgun (WGS) entry which is preliminary data.</text>
</comment>